<keyword evidence="1" id="KW-0812">Transmembrane</keyword>
<dbReference type="EMBL" id="LAZR01006908">
    <property type="protein sequence ID" value="KKM88834.1"/>
    <property type="molecule type" value="Genomic_DNA"/>
</dbReference>
<feature type="transmembrane region" description="Helical" evidence="1">
    <location>
        <begin position="29"/>
        <end position="59"/>
    </location>
</feature>
<name>A0A0F9L2G0_9ZZZZ</name>
<gene>
    <name evidence="2" type="ORF">LCGC14_1254680</name>
</gene>
<protein>
    <submittedName>
        <fullName evidence="2">Uncharacterized protein</fullName>
    </submittedName>
</protein>
<proteinExistence type="predicted"/>
<evidence type="ECO:0000256" key="1">
    <source>
        <dbReference type="SAM" id="Phobius"/>
    </source>
</evidence>
<evidence type="ECO:0000313" key="2">
    <source>
        <dbReference type="EMBL" id="KKM88834.1"/>
    </source>
</evidence>
<organism evidence="2">
    <name type="scientific">marine sediment metagenome</name>
    <dbReference type="NCBI Taxonomy" id="412755"/>
    <lineage>
        <taxon>unclassified sequences</taxon>
        <taxon>metagenomes</taxon>
        <taxon>ecological metagenomes</taxon>
    </lineage>
</organism>
<dbReference type="AlphaFoldDB" id="A0A0F9L2G0"/>
<sequence length="67" mass="7973">MIDVNWTIIVLLIIGILVILVYPHIIKWFLFLVLGYFTIFENWMLGILFIPLLLVVLYFKRKGDKYG</sequence>
<comment type="caution">
    <text evidence="2">The sequence shown here is derived from an EMBL/GenBank/DDBJ whole genome shotgun (WGS) entry which is preliminary data.</text>
</comment>
<feature type="transmembrane region" description="Helical" evidence="1">
    <location>
        <begin position="6"/>
        <end position="22"/>
    </location>
</feature>
<keyword evidence="1" id="KW-1133">Transmembrane helix</keyword>
<reference evidence="2" key="1">
    <citation type="journal article" date="2015" name="Nature">
        <title>Complex archaea that bridge the gap between prokaryotes and eukaryotes.</title>
        <authorList>
            <person name="Spang A."/>
            <person name="Saw J.H."/>
            <person name="Jorgensen S.L."/>
            <person name="Zaremba-Niedzwiedzka K."/>
            <person name="Martijn J."/>
            <person name="Lind A.E."/>
            <person name="van Eijk R."/>
            <person name="Schleper C."/>
            <person name="Guy L."/>
            <person name="Ettema T.J."/>
        </authorList>
    </citation>
    <scope>NUCLEOTIDE SEQUENCE</scope>
</reference>
<accession>A0A0F9L2G0</accession>
<keyword evidence="1" id="KW-0472">Membrane</keyword>